<dbReference type="AlphaFoldDB" id="A0A1P8B2A8"/>
<organism evidence="3 4">
    <name type="scientific">Arabidopsis thaliana</name>
    <name type="common">Mouse-ear cress</name>
    <dbReference type="NCBI Taxonomy" id="3702"/>
    <lineage>
        <taxon>Eukaryota</taxon>
        <taxon>Viridiplantae</taxon>
        <taxon>Streptophyta</taxon>
        <taxon>Embryophyta</taxon>
        <taxon>Tracheophyta</taxon>
        <taxon>Spermatophyta</taxon>
        <taxon>Magnoliopsida</taxon>
        <taxon>eudicotyledons</taxon>
        <taxon>Gunneridae</taxon>
        <taxon>Pentapetalae</taxon>
        <taxon>rosids</taxon>
        <taxon>malvids</taxon>
        <taxon>Brassicales</taxon>
        <taxon>Brassicaceae</taxon>
        <taxon>Camelineae</taxon>
        <taxon>Arabidopsis</taxon>
    </lineage>
</organism>
<dbReference type="InParanoid" id="A0A1P8B2A8"/>
<gene>
    <name evidence="2 3" type="ordered locus">At2g47245</name>
</gene>
<dbReference type="GO" id="GO:0016877">
    <property type="term" value="F:ligase activity, forming carbon-sulfur bonds"/>
    <property type="evidence" value="ECO:0007669"/>
    <property type="project" value="UniProtKB-ARBA"/>
</dbReference>
<dbReference type="RefSeq" id="NP_001325158.1">
    <property type="nucleotide sequence ID" value="NM_001337256.1"/>
</dbReference>
<name>A0A1P8B2A8_ARATH</name>
<dbReference type="GeneID" id="28718361"/>
<evidence type="ECO:0000256" key="1">
    <source>
        <dbReference type="ARBA" id="ARBA00001946"/>
    </source>
</evidence>
<evidence type="ECO:0000313" key="2">
    <source>
        <dbReference type="Araport" id="AT2G47245"/>
    </source>
</evidence>
<accession>A0A1P8B2A8</accession>
<proteinExistence type="predicted"/>
<dbReference type="PANTHER" id="PTHR43272:SF6">
    <property type="entry name" value="LONG CHAIN ACYL-COA SYNTHETASE 1"/>
    <property type="match status" value="1"/>
</dbReference>
<dbReference type="ProteomicsDB" id="197873"/>
<dbReference type="STRING" id="3702.A0A1P8B2A8"/>
<comment type="cofactor">
    <cofactor evidence="1">
        <name>Mg(2+)</name>
        <dbReference type="ChEBI" id="CHEBI:18420"/>
    </cofactor>
</comment>
<dbReference type="Proteomes" id="UP000006548">
    <property type="component" value="Chromosome 2"/>
</dbReference>
<evidence type="ECO:0000313" key="3">
    <source>
        <dbReference type="EMBL" id="ANM63044.1"/>
    </source>
</evidence>
<dbReference type="Araport" id="AT2G47245"/>
<dbReference type="PANTHER" id="PTHR43272">
    <property type="entry name" value="LONG-CHAIN-FATTY-ACID--COA LIGASE"/>
    <property type="match status" value="1"/>
</dbReference>
<dbReference type="ExpressionAtlas" id="A0A1P8B2A8">
    <property type="expression patterns" value="baseline and differential"/>
</dbReference>
<dbReference type="TAIR" id="AT2G47245"/>
<reference evidence="4" key="2">
    <citation type="journal article" date="2017" name="Plant J.">
        <title>Araport11: a complete reannotation of the Arabidopsis thaliana reference genome.</title>
        <authorList>
            <person name="Cheng C.Y."/>
            <person name="Krishnakumar V."/>
            <person name="Chan A.P."/>
            <person name="Thibaud-Nissen F."/>
            <person name="Schobel S."/>
            <person name="Town C.D."/>
        </authorList>
    </citation>
    <scope>GENOME REANNOTATION</scope>
    <source>
        <strain evidence="4">cv. Columbia</strain>
    </source>
</reference>
<keyword evidence="4" id="KW-1185">Reference proteome</keyword>
<protein>
    <submittedName>
        <fullName evidence="3">Long chain acyl-CoA synthetase</fullName>
    </submittedName>
</protein>
<dbReference type="EMBL" id="CP002685">
    <property type="protein sequence ID" value="ANM63044.1"/>
    <property type="molecule type" value="Genomic_DNA"/>
</dbReference>
<reference evidence="3 4" key="1">
    <citation type="journal article" date="1999" name="Nature">
        <title>Sequence and analysis of chromosome 2 of the plant Arabidopsis thaliana.</title>
        <authorList>
            <person name="Lin X."/>
            <person name="Kaul S."/>
            <person name="Rounsley S."/>
            <person name="Shea T.P."/>
            <person name="Benito M.I."/>
            <person name="Town C.D."/>
            <person name="Fujii C.Y."/>
            <person name="Mason T."/>
            <person name="Bowman C.L."/>
            <person name="Barnstead M."/>
            <person name="Feldblyum T.V."/>
            <person name="Buell C.R."/>
            <person name="Ketchum K.A."/>
            <person name="Lee J."/>
            <person name="Ronning C.M."/>
            <person name="Koo H.L."/>
            <person name="Moffat K.S."/>
            <person name="Cronin L.A."/>
            <person name="Shen M."/>
            <person name="Pai G."/>
            <person name="Van Aken S."/>
            <person name="Umayam L."/>
            <person name="Tallon L.J."/>
            <person name="Gill J.E."/>
            <person name="Adams M.D."/>
            <person name="Carrera A.J."/>
            <person name="Creasy T.H."/>
            <person name="Goodman H.M."/>
            <person name="Somerville C.R."/>
            <person name="Copenhaver G.P."/>
            <person name="Preuss D."/>
            <person name="Nierman W.C."/>
            <person name="White O."/>
            <person name="Eisen J.A."/>
            <person name="Salzberg S.L."/>
            <person name="Fraser C.M."/>
            <person name="Venter J.C."/>
        </authorList>
    </citation>
    <scope>NUCLEOTIDE SEQUENCE [LARGE SCALE GENOMIC DNA]</scope>
    <source>
        <strain evidence="4">cv. Columbia</strain>
    </source>
</reference>
<dbReference type="KEGG" id="ath:AT2G47245"/>
<sequence length="130" mass="15250">MKLQHIFISTILFNNLNIRLRIFTISEICNIYVQSSFKGKHKRERENEVFLSSAGPVYRNLLSEKGFPPRDSDIITTWDIFSKSVEKFPDNKMLGWRQIVDEKVGPYMWKTYKEVYEEVLLIGSALRAGE</sequence>
<evidence type="ECO:0000313" key="4">
    <source>
        <dbReference type="Proteomes" id="UP000006548"/>
    </source>
</evidence>